<dbReference type="EC" id="2.5.1.39" evidence="9"/>
<comment type="similarity">
    <text evidence="3 9">Belongs to the UbiA prenyltransferase family.</text>
</comment>
<dbReference type="Proteomes" id="UP000699462">
    <property type="component" value="Unassembled WGS sequence"/>
</dbReference>
<evidence type="ECO:0000256" key="6">
    <source>
        <dbReference type="ARBA" id="ARBA00022989"/>
    </source>
</evidence>
<feature type="transmembrane region" description="Helical" evidence="9">
    <location>
        <begin position="271"/>
        <end position="289"/>
    </location>
</feature>
<dbReference type="HAMAP" id="MF_01635">
    <property type="entry name" value="UbiA"/>
    <property type="match status" value="1"/>
</dbReference>
<feature type="transmembrane region" description="Helical" evidence="9">
    <location>
        <begin position="130"/>
        <end position="151"/>
    </location>
</feature>
<feature type="transmembrane region" description="Helical" evidence="9">
    <location>
        <begin position="63"/>
        <end position="82"/>
    </location>
</feature>
<evidence type="ECO:0000256" key="8">
    <source>
        <dbReference type="ARBA" id="ARBA00023229"/>
    </source>
</evidence>
<dbReference type="GO" id="GO:0008412">
    <property type="term" value="F:4-hydroxybenzoate polyprenyltransferase activity"/>
    <property type="evidence" value="ECO:0007669"/>
    <property type="project" value="UniProtKB-EC"/>
</dbReference>
<dbReference type="OrthoDB" id="18170at2759"/>
<organism evidence="10 11">
    <name type="scientific">Paragonimus westermani</name>
    <dbReference type="NCBI Taxonomy" id="34504"/>
    <lineage>
        <taxon>Eukaryota</taxon>
        <taxon>Metazoa</taxon>
        <taxon>Spiralia</taxon>
        <taxon>Lophotrochozoa</taxon>
        <taxon>Platyhelminthes</taxon>
        <taxon>Trematoda</taxon>
        <taxon>Digenea</taxon>
        <taxon>Plagiorchiida</taxon>
        <taxon>Troglotremata</taxon>
        <taxon>Troglotrematidae</taxon>
        <taxon>Paragonimus</taxon>
    </lineage>
</organism>
<dbReference type="AlphaFoldDB" id="A0A8T0DBQ5"/>
<name>A0A8T0DBQ5_9TREM</name>
<keyword evidence="9" id="KW-0496">Mitochondrion</keyword>
<comment type="cofactor">
    <cofactor evidence="1 9">
        <name>Mg(2+)</name>
        <dbReference type="ChEBI" id="CHEBI:18420"/>
    </cofactor>
</comment>
<dbReference type="InterPro" id="IPR000537">
    <property type="entry name" value="UbiA_prenyltransferase"/>
</dbReference>
<dbReference type="Pfam" id="PF01040">
    <property type="entry name" value="UbiA"/>
    <property type="match status" value="2"/>
</dbReference>
<dbReference type="PROSITE" id="PS00943">
    <property type="entry name" value="UBIA"/>
    <property type="match status" value="1"/>
</dbReference>
<dbReference type="PANTHER" id="PTHR11048">
    <property type="entry name" value="PRENYLTRANSFERASES"/>
    <property type="match status" value="1"/>
</dbReference>
<accession>A0A8T0DBQ5</accession>
<dbReference type="EMBL" id="JTDF01007722">
    <property type="protein sequence ID" value="KAF8564872.1"/>
    <property type="molecule type" value="Genomic_DNA"/>
</dbReference>
<comment type="catalytic activity">
    <reaction evidence="9">
        <text>an all-trans-polyprenyl diphosphate + 4-hydroxybenzoate = a 4-hydroxy-3-(all-trans-polyprenyl)benzoate + diphosphate</text>
        <dbReference type="Rhea" id="RHEA:44504"/>
        <dbReference type="Rhea" id="RHEA-COMP:9514"/>
        <dbReference type="Rhea" id="RHEA-COMP:9564"/>
        <dbReference type="ChEBI" id="CHEBI:17879"/>
        <dbReference type="ChEBI" id="CHEBI:33019"/>
        <dbReference type="ChEBI" id="CHEBI:58914"/>
        <dbReference type="ChEBI" id="CHEBI:78396"/>
        <dbReference type="EC" id="2.5.1.39"/>
    </reaction>
</comment>
<dbReference type="InterPro" id="IPR030470">
    <property type="entry name" value="UbiA_prenylTrfase_CS"/>
</dbReference>
<keyword evidence="7 9" id="KW-0472">Membrane</keyword>
<keyword evidence="6 9" id="KW-1133">Transmembrane helix</keyword>
<dbReference type="GO" id="GO:0005743">
    <property type="term" value="C:mitochondrial inner membrane"/>
    <property type="evidence" value="ECO:0007669"/>
    <property type="project" value="UniProtKB-SubCell"/>
</dbReference>
<reference evidence="10 11" key="1">
    <citation type="submission" date="2019-07" db="EMBL/GenBank/DDBJ databases">
        <title>Annotation for the trematode Paragonimus westermani.</title>
        <authorList>
            <person name="Choi Y.-J."/>
        </authorList>
    </citation>
    <scope>NUCLEOTIDE SEQUENCE [LARGE SCALE GENOMIC DNA]</scope>
    <source>
        <strain evidence="10">180907_Pwestermani</strain>
    </source>
</reference>
<evidence type="ECO:0000256" key="4">
    <source>
        <dbReference type="ARBA" id="ARBA00022679"/>
    </source>
</evidence>
<dbReference type="CDD" id="cd13959">
    <property type="entry name" value="PT_UbiA_COQ2"/>
    <property type="match status" value="1"/>
</dbReference>
<dbReference type="InterPro" id="IPR039653">
    <property type="entry name" value="Prenyltransferase"/>
</dbReference>
<keyword evidence="4 9" id="KW-0808">Transferase</keyword>
<evidence type="ECO:0000256" key="2">
    <source>
        <dbReference type="ARBA" id="ARBA00004141"/>
    </source>
</evidence>
<keyword evidence="11" id="KW-1185">Reference proteome</keyword>
<dbReference type="GO" id="GO:0006744">
    <property type="term" value="P:ubiquinone biosynthetic process"/>
    <property type="evidence" value="ECO:0007669"/>
    <property type="project" value="UniProtKB-UniRule"/>
</dbReference>
<dbReference type="GO" id="GO:0008299">
    <property type="term" value="P:isoprenoid biosynthetic process"/>
    <property type="evidence" value="ECO:0007669"/>
    <property type="project" value="UniProtKB-UniRule"/>
</dbReference>
<comment type="caution">
    <text evidence="10">The sequence shown here is derived from an EMBL/GenBank/DDBJ whole genome shotgun (WGS) entry which is preliminary data.</text>
</comment>
<comment type="pathway">
    <text evidence="9">Cofactor biosynthesis; ubiquinone biosynthesis.</text>
</comment>
<dbReference type="InterPro" id="IPR006370">
    <property type="entry name" value="HB_polyprenyltransferase-like"/>
</dbReference>
<comment type="function">
    <text evidence="9">Catalyzes the prenylation of para-hydroxybenzoate (PHB) with an all-trans polyprenyl group. Mediates the second step in the final reaction sequence of coenzyme Q (CoQ) biosynthesis, which is the condensation of the polyisoprenoid side chain with PHB, generating the first membrane-bound Q intermediate.</text>
</comment>
<evidence type="ECO:0000313" key="10">
    <source>
        <dbReference type="EMBL" id="KAF8564872.1"/>
    </source>
</evidence>
<dbReference type="Gene3D" id="1.10.357.140">
    <property type="entry name" value="UbiA prenyltransferase"/>
    <property type="match status" value="1"/>
</dbReference>
<evidence type="ECO:0000256" key="7">
    <source>
        <dbReference type="ARBA" id="ARBA00023136"/>
    </source>
</evidence>
<evidence type="ECO:0000256" key="5">
    <source>
        <dbReference type="ARBA" id="ARBA00022692"/>
    </source>
</evidence>
<keyword evidence="9" id="KW-0831">Ubiquinone biosynthesis</keyword>
<dbReference type="Gene3D" id="1.20.120.1780">
    <property type="entry name" value="UbiA prenyltransferase"/>
    <property type="match status" value="1"/>
</dbReference>
<evidence type="ECO:0000256" key="9">
    <source>
        <dbReference type="HAMAP-Rule" id="MF_03189"/>
    </source>
</evidence>
<sequence length="350" mass="38761">MVTRRLLCSLINLGGILKPRTTHNVLLSYYKSHCFNARSYVNLPSWIGPYVKLGRYDRPIGSWLLYLPCTWSIALAASPGHLPSLEMLALFGVGAALMRGAGCTVNDLLDREFDKRVERTKDRPLACGTVTPGQALLFLGLQLSASLFILLQLNWYRLPFIDSRLHVPPVQTIHLLASTDPRAYLELGCLAWLFCSLGLLFFASFAFNWGALLGYSSVIGHVDPLICIPLYIAGINWTLVYDTVYAFQDIEDDLLIGVKSLAILLDEKTKVYLSFFHLAMLLCLLVVGINADAGPVYYAGTCLTSAHLGHLIYKTNLRNPQSCLATFKASKTTGMIYFAAIVLDKLFAVV</sequence>
<evidence type="ECO:0000256" key="3">
    <source>
        <dbReference type="ARBA" id="ARBA00005985"/>
    </source>
</evidence>
<keyword evidence="5 9" id="KW-0812">Transmembrane</keyword>
<keyword evidence="8 9" id="KW-0414">Isoprene biosynthesis</keyword>
<feature type="transmembrane region" description="Helical" evidence="9">
    <location>
        <begin position="184"/>
        <end position="207"/>
    </location>
</feature>
<dbReference type="PANTHER" id="PTHR11048:SF28">
    <property type="entry name" value="4-HYDROXYBENZOATE POLYPRENYLTRANSFERASE, MITOCHONDRIAL"/>
    <property type="match status" value="1"/>
</dbReference>
<dbReference type="FunFam" id="1.20.120.1780:FF:000001">
    <property type="entry name" value="4-hydroxybenzoate octaprenyltransferase"/>
    <property type="match status" value="1"/>
</dbReference>
<proteinExistence type="inferred from homology"/>
<dbReference type="InterPro" id="IPR044878">
    <property type="entry name" value="UbiA_sf"/>
</dbReference>
<gene>
    <name evidence="10" type="ORF">P879_05973</name>
</gene>
<evidence type="ECO:0000256" key="1">
    <source>
        <dbReference type="ARBA" id="ARBA00001946"/>
    </source>
</evidence>
<comment type="subcellular location">
    <subcellularLocation>
        <location evidence="2">Membrane</location>
        <topology evidence="2">Multi-pass membrane protein</topology>
    </subcellularLocation>
    <subcellularLocation>
        <location evidence="9">Mitochondrion inner membrane</location>
        <topology evidence="9">Multi-pass membrane protein</topology>
        <orientation evidence="9">Matrix side</orientation>
    </subcellularLocation>
</comment>
<keyword evidence="9" id="KW-0999">Mitochondrion inner membrane</keyword>
<protein>
    <recommendedName>
        <fullName evidence="9">4-hydroxybenzoate polyprenyltransferase, mitochondrial</fullName>
        <shortName evidence="9">4-HB polyprenyltransferase</shortName>
        <ecNumber evidence="9">2.5.1.39</ecNumber>
    </recommendedName>
    <alternativeName>
        <fullName evidence="9">Para-hydroxybenzoate--polyprenyltransferase</fullName>
        <shortName evidence="9">PHB:PPT</shortName>
        <shortName evidence="9">PHB:polyprenyltransferase</shortName>
    </alternativeName>
</protein>
<feature type="transmembrane region" description="Helical" evidence="9">
    <location>
        <begin position="88"/>
        <end position="109"/>
    </location>
</feature>
<evidence type="ECO:0000313" key="11">
    <source>
        <dbReference type="Proteomes" id="UP000699462"/>
    </source>
</evidence>